<comment type="caution">
    <text evidence="6">The sequence shown here is derived from an EMBL/GenBank/DDBJ whole genome shotgun (WGS) entry which is preliminary data.</text>
</comment>
<evidence type="ECO:0000256" key="3">
    <source>
        <dbReference type="ARBA" id="ARBA00023004"/>
    </source>
</evidence>
<dbReference type="SMART" id="SM00704">
    <property type="entry name" value="ZnF_CDGSH"/>
    <property type="match status" value="2"/>
</dbReference>
<sequence>MSDAPHIAQKAPFPVEVTEGKTYFWCACGKSQKQPFCDGSHKGSEFSPVKYTAEADKKVFFCGCKHSDKAPLCDGSHKSL</sequence>
<evidence type="ECO:0000256" key="1">
    <source>
        <dbReference type="ARBA" id="ARBA00022714"/>
    </source>
</evidence>
<feature type="domain" description="Iron-binding zinc finger CDGSH type" evidence="5">
    <location>
        <begin position="10"/>
        <end position="47"/>
    </location>
</feature>
<accession>A0A6B2NWW7</accession>
<keyword evidence="3" id="KW-0408">Iron</keyword>
<proteinExistence type="predicted"/>
<dbReference type="GO" id="GO:0051537">
    <property type="term" value="F:2 iron, 2 sulfur cluster binding"/>
    <property type="evidence" value="ECO:0007669"/>
    <property type="project" value="UniProtKB-KW"/>
</dbReference>
<feature type="domain" description="Iron-binding zinc finger CDGSH type" evidence="5">
    <location>
        <begin position="48"/>
        <end position="79"/>
    </location>
</feature>
<dbReference type="PANTHER" id="PTHR46491:SF3">
    <property type="entry name" value="CDGSH IRON-SULFUR DOMAIN-CONTAINING PROTEIN 3, MITOCHONDRIAL"/>
    <property type="match status" value="1"/>
</dbReference>
<keyword evidence="4" id="KW-0411">Iron-sulfur</keyword>
<dbReference type="RefSeq" id="WP_164132958.1">
    <property type="nucleotide sequence ID" value="NZ_JAAGOX010000057.1"/>
</dbReference>
<gene>
    <name evidence="6" type="ORF">G0P99_23630</name>
</gene>
<dbReference type="InterPro" id="IPR042216">
    <property type="entry name" value="MitoNEET_CISD"/>
</dbReference>
<dbReference type="GO" id="GO:0046872">
    <property type="term" value="F:metal ion binding"/>
    <property type="evidence" value="ECO:0007669"/>
    <property type="project" value="UniProtKB-KW"/>
</dbReference>
<evidence type="ECO:0000259" key="5">
    <source>
        <dbReference type="SMART" id="SM00704"/>
    </source>
</evidence>
<reference evidence="6" key="1">
    <citation type="submission" date="2020-02" db="EMBL/GenBank/DDBJ databases">
        <title>Delineation of the pyrene-degrading pathway in Roseobacter clade bacteria by genomic analysis.</title>
        <authorList>
            <person name="Zhou H."/>
            <person name="Wang H."/>
        </authorList>
    </citation>
    <scope>NUCLEOTIDE SEQUENCE</scope>
    <source>
        <strain evidence="6">PrR005</strain>
    </source>
</reference>
<evidence type="ECO:0000256" key="4">
    <source>
        <dbReference type="ARBA" id="ARBA00023014"/>
    </source>
</evidence>
<dbReference type="Gene3D" id="3.40.5.90">
    <property type="entry name" value="CDGSH iron-sulfur domain, mitoNEET-type"/>
    <property type="match status" value="2"/>
</dbReference>
<dbReference type="InterPro" id="IPR052950">
    <property type="entry name" value="CISD"/>
</dbReference>
<dbReference type="PANTHER" id="PTHR46491">
    <property type="entry name" value="CDGSH IRON SULFUR DOMAIN PROTEIN HOMOLOG"/>
    <property type="match status" value="1"/>
</dbReference>
<keyword evidence="2" id="KW-0479">Metal-binding</keyword>
<organism evidence="6">
    <name type="scientific">Ruegeria sp. PrR005</name>
    <dbReference type="NCBI Taxonomy" id="2706882"/>
    <lineage>
        <taxon>Bacteria</taxon>
        <taxon>Pseudomonadati</taxon>
        <taxon>Pseudomonadota</taxon>
        <taxon>Alphaproteobacteria</taxon>
        <taxon>Rhodobacterales</taxon>
        <taxon>Roseobacteraceae</taxon>
        <taxon>Ruegeria</taxon>
    </lineage>
</organism>
<evidence type="ECO:0000256" key="2">
    <source>
        <dbReference type="ARBA" id="ARBA00022723"/>
    </source>
</evidence>
<keyword evidence="1" id="KW-0001">2Fe-2S</keyword>
<dbReference type="EMBL" id="JAAGOX010000057">
    <property type="protein sequence ID" value="NDW47948.1"/>
    <property type="molecule type" value="Genomic_DNA"/>
</dbReference>
<name>A0A6B2NWW7_9RHOB</name>
<dbReference type="Pfam" id="PF09360">
    <property type="entry name" value="zf-CDGSH"/>
    <property type="match status" value="2"/>
</dbReference>
<protein>
    <submittedName>
        <fullName evidence="6">CDGSH iron-sulfur domain-containing protein</fullName>
    </submittedName>
</protein>
<dbReference type="AlphaFoldDB" id="A0A6B2NWW7"/>
<dbReference type="GO" id="GO:0005737">
    <property type="term" value="C:cytoplasm"/>
    <property type="evidence" value="ECO:0007669"/>
    <property type="project" value="UniProtKB-ARBA"/>
</dbReference>
<dbReference type="InterPro" id="IPR018967">
    <property type="entry name" value="FeS-contain_CDGSH-typ"/>
</dbReference>
<evidence type="ECO:0000313" key="6">
    <source>
        <dbReference type="EMBL" id="NDW47948.1"/>
    </source>
</evidence>